<protein>
    <recommendedName>
        <fullName evidence="7">Reverse transcriptase RNase H-like domain-containing protein</fullName>
    </recommendedName>
</protein>
<organism evidence="8 9">
    <name type="scientific">Plutella xylostella</name>
    <name type="common">Diamondback moth</name>
    <name type="synonym">Plutella maculipennis</name>
    <dbReference type="NCBI Taxonomy" id="51655"/>
    <lineage>
        <taxon>Eukaryota</taxon>
        <taxon>Metazoa</taxon>
        <taxon>Ecdysozoa</taxon>
        <taxon>Arthropoda</taxon>
        <taxon>Hexapoda</taxon>
        <taxon>Insecta</taxon>
        <taxon>Pterygota</taxon>
        <taxon>Neoptera</taxon>
        <taxon>Endopterygota</taxon>
        <taxon>Lepidoptera</taxon>
        <taxon>Glossata</taxon>
        <taxon>Ditrysia</taxon>
        <taxon>Yponomeutoidea</taxon>
        <taxon>Plutellidae</taxon>
        <taxon>Plutella</taxon>
    </lineage>
</organism>
<accession>A0ABQ7QCN4</accession>
<dbReference type="InterPro" id="IPR043502">
    <property type="entry name" value="DNA/RNA_pol_sf"/>
</dbReference>
<dbReference type="Pfam" id="PF17917">
    <property type="entry name" value="RT_RNaseH"/>
    <property type="match status" value="1"/>
</dbReference>
<dbReference type="InterPro" id="IPR052055">
    <property type="entry name" value="Hepadnavirus_pol/RT"/>
</dbReference>
<reference evidence="8 9" key="1">
    <citation type="submission" date="2021-06" db="EMBL/GenBank/DDBJ databases">
        <title>A haploid diamondback moth (Plutella xylostella L.) genome assembly resolves 31 chromosomes and identifies a diamide resistance mutation.</title>
        <authorList>
            <person name="Ward C.M."/>
            <person name="Perry K.D."/>
            <person name="Baker G."/>
            <person name="Powis K."/>
            <person name="Heckel D.G."/>
            <person name="Baxter S.W."/>
        </authorList>
    </citation>
    <scope>NUCLEOTIDE SEQUENCE [LARGE SCALE GENOMIC DNA]</scope>
    <source>
        <strain evidence="8 9">LV</strain>
        <tissue evidence="8">Single pupa</tissue>
    </source>
</reference>
<dbReference type="Proteomes" id="UP000823941">
    <property type="component" value="Chromosome 17"/>
</dbReference>
<proteinExistence type="predicted"/>
<evidence type="ECO:0000313" key="8">
    <source>
        <dbReference type="EMBL" id="KAG7302971.1"/>
    </source>
</evidence>
<dbReference type="InterPro" id="IPR036397">
    <property type="entry name" value="RNaseH_sf"/>
</dbReference>
<keyword evidence="1" id="KW-0808">Transferase</keyword>
<evidence type="ECO:0000256" key="2">
    <source>
        <dbReference type="ARBA" id="ARBA00022695"/>
    </source>
</evidence>
<comment type="caution">
    <text evidence="8">The sequence shown here is derived from an EMBL/GenBank/DDBJ whole genome shotgun (WGS) entry which is preliminary data.</text>
</comment>
<feature type="domain" description="Reverse transcriptase RNase H-like" evidence="7">
    <location>
        <begin position="151"/>
        <end position="225"/>
    </location>
</feature>
<evidence type="ECO:0000259" key="7">
    <source>
        <dbReference type="Pfam" id="PF17917"/>
    </source>
</evidence>
<keyword evidence="3" id="KW-0540">Nuclease</keyword>
<dbReference type="SUPFAM" id="SSF56672">
    <property type="entry name" value="DNA/RNA polymerases"/>
    <property type="match status" value="1"/>
</dbReference>
<dbReference type="InterPro" id="IPR041373">
    <property type="entry name" value="RT_RNaseH"/>
</dbReference>
<evidence type="ECO:0000256" key="5">
    <source>
        <dbReference type="ARBA" id="ARBA00022801"/>
    </source>
</evidence>
<dbReference type="EMBL" id="JAHIBW010000017">
    <property type="protein sequence ID" value="KAG7302971.1"/>
    <property type="molecule type" value="Genomic_DNA"/>
</dbReference>
<evidence type="ECO:0000313" key="9">
    <source>
        <dbReference type="Proteomes" id="UP000823941"/>
    </source>
</evidence>
<evidence type="ECO:0000256" key="6">
    <source>
        <dbReference type="ARBA" id="ARBA00022918"/>
    </source>
</evidence>
<evidence type="ECO:0000256" key="4">
    <source>
        <dbReference type="ARBA" id="ARBA00022759"/>
    </source>
</evidence>
<evidence type="ECO:0000256" key="1">
    <source>
        <dbReference type="ARBA" id="ARBA00022679"/>
    </source>
</evidence>
<keyword evidence="9" id="KW-1185">Reference proteome</keyword>
<dbReference type="PANTHER" id="PTHR33050">
    <property type="entry name" value="REVERSE TRANSCRIPTASE DOMAIN-CONTAINING PROTEIN"/>
    <property type="match status" value="1"/>
</dbReference>
<sequence>MHTNPETLRQHTWYVMTILSNLGWSINVKKSVITPTKTIEYLGILWDTEKNTKSLPEPKIHKTRKLITSILEKNKWSWNSAKTILGHLNFATFVVPLGRLHCRITQIEANHLPEDHRNKMFTLPIGVTQELNWWMNNLSQNSSIHHKDPTVFITTDASDQGWGAIVNSKKMNGIWTPLQQSWHSNQKELWTLKEVMRQVAYSFKQKTILVQTDNKSVAAYITKEGGTKSQPLLRLTQDIFEIAQRFQIHIIARYLPGRYNLTADSLSRFCQTPEWTLSEHVTQAIFKKWGTPSIDLFASYRSAVVECYVSEDACDPASAYVNAFSRPWNYNLGWIFPPPSLIPRILRHLQKSSGVYLLVIPKWEKTFWKAELKQRAMCPPFRIWNLRRHLVDLKTGLPPPMVEKIHLQVWKVQAGPIY</sequence>
<keyword evidence="5" id="KW-0378">Hydrolase</keyword>
<keyword evidence="2" id="KW-0548">Nucleotidyltransferase</keyword>
<keyword evidence="4" id="KW-0255">Endonuclease</keyword>
<name>A0ABQ7QCN4_PLUXY</name>
<keyword evidence="6" id="KW-0695">RNA-directed DNA polymerase</keyword>
<dbReference type="PANTHER" id="PTHR33050:SF7">
    <property type="entry name" value="RIBONUCLEASE H"/>
    <property type="match status" value="1"/>
</dbReference>
<evidence type="ECO:0000256" key="3">
    <source>
        <dbReference type="ARBA" id="ARBA00022722"/>
    </source>
</evidence>
<dbReference type="CDD" id="cd09275">
    <property type="entry name" value="RNase_HI_RT_DIRS1"/>
    <property type="match status" value="1"/>
</dbReference>
<dbReference type="Gene3D" id="3.30.420.10">
    <property type="entry name" value="Ribonuclease H-like superfamily/Ribonuclease H"/>
    <property type="match status" value="1"/>
</dbReference>
<gene>
    <name evidence="8" type="ORF">JYU34_012967</name>
</gene>